<name>X6NSD2_RETFI</name>
<dbReference type="GO" id="GO:0005829">
    <property type="term" value="C:cytosol"/>
    <property type="evidence" value="ECO:0007669"/>
    <property type="project" value="TreeGrafter"/>
</dbReference>
<feature type="compositionally biased region" description="Polar residues" evidence="3">
    <location>
        <begin position="631"/>
        <end position="651"/>
    </location>
</feature>
<accession>X6NSD2</accession>
<dbReference type="Gene3D" id="2.60.34.10">
    <property type="entry name" value="Substrate Binding Domain Of DNAk, Chain A, domain 1"/>
    <property type="match status" value="2"/>
</dbReference>
<evidence type="ECO:0000256" key="3">
    <source>
        <dbReference type="SAM" id="MobiDB-lite"/>
    </source>
</evidence>
<dbReference type="Gene3D" id="3.90.640.10">
    <property type="entry name" value="Actin, Chain A, domain 4"/>
    <property type="match status" value="1"/>
</dbReference>
<evidence type="ECO:0000256" key="2">
    <source>
        <dbReference type="ARBA" id="ARBA00022840"/>
    </source>
</evidence>
<dbReference type="OrthoDB" id="434160at2759"/>
<proteinExistence type="predicted"/>
<dbReference type="GO" id="GO:0005524">
    <property type="term" value="F:ATP binding"/>
    <property type="evidence" value="ECO:0007669"/>
    <property type="project" value="UniProtKB-KW"/>
</dbReference>
<dbReference type="InterPro" id="IPR029048">
    <property type="entry name" value="HSP70_C_sf"/>
</dbReference>
<feature type="region of interest" description="Disordered" evidence="3">
    <location>
        <begin position="540"/>
        <end position="568"/>
    </location>
</feature>
<dbReference type="Gene3D" id="1.20.1270.10">
    <property type="match status" value="2"/>
</dbReference>
<dbReference type="Pfam" id="PF00012">
    <property type="entry name" value="HSP70"/>
    <property type="match status" value="4"/>
</dbReference>
<dbReference type="InterPro" id="IPR013126">
    <property type="entry name" value="Hsp_70_fam"/>
</dbReference>
<dbReference type="GO" id="GO:0140662">
    <property type="term" value="F:ATP-dependent protein folding chaperone"/>
    <property type="evidence" value="ECO:0007669"/>
    <property type="project" value="InterPro"/>
</dbReference>
<dbReference type="GO" id="GO:0005634">
    <property type="term" value="C:nucleus"/>
    <property type="evidence" value="ECO:0007669"/>
    <property type="project" value="TreeGrafter"/>
</dbReference>
<keyword evidence="4" id="KW-0346">Stress response</keyword>
<dbReference type="FunFam" id="1.20.1270.10:FF:000002">
    <property type="entry name" value="Heat shock 70 kDa protein 4"/>
    <property type="match status" value="1"/>
</dbReference>
<dbReference type="InterPro" id="IPR029047">
    <property type="entry name" value="HSP70_peptide-bd_sf"/>
</dbReference>
<dbReference type="InterPro" id="IPR043129">
    <property type="entry name" value="ATPase_NBD"/>
</dbReference>
<reference evidence="4 5" key="1">
    <citation type="journal article" date="2013" name="Curr. Biol.">
        <title>The Genome of the Foraminiferan Reticulomyxa filosa.</title>
        <authorList>
            <person name="Glockner G."/>
            <person name="Hulsmann N."/>
            <person name="Schleicher M."/>
            <person name="Noegel A.A."/>
            <person name="Eichinger L."/>
            <person name="Gallinger C."/>
            <person name="Pawlowski J."/>
            <person name="Sierra R."/>
            <person name="Euteneuer U."/>
            <person name="Pillet L."/>
            <person name="Moustafa A."/>
            <person name="Platzer M."/>
            <person name="Groth M."/>
            <person name="Szafranski K."/>
            <person name="Schliwa M."/>
        </authorList>
    </citation>
    <scope>NUCLEOTIDE SEQUENCE [LARGE SCALE GENOMIC DNA]</scope>
</reference>
<evidence type="ECO:0000313" key="5">
    <source>
        <dbReference type="Proteomes" id="UP000023152"/>
    </source>
</evidence>
<evidence type="ECO:0000313" key="4">
    <source>
        <dbReference type="EMBL" id="ETO28876.1"/>
    </source>
</evidence>
<keyword evidence="1" id="KW-0547">Nucleotide-binding</keyword>
<dbReference type="Proteomes" id="UP000023152">
    <property type="component" value="Unassembled WGS sequence"/>
</dbReference>
<keyword evidence="5" id="KW-1185">Reference proteome</keyword>
<keyword evidence="2" id="KW-0067">ATP-binding</keyword>
<feature type="compositionally biased region" description="Polar residues" evidence="3">
    <location>
        <begin position="899"/>
        <end position="915"/>
    </location>
</feature>
<organism evidence="4 5">
    <name type="scientific">Reticulomyxa filosa</name>
    <dbReference type="NCBI Taxonomy" id="46433"/>
    <lineage>
        <taxon>Eukaryota</taxon>
        <taxon>Sar</taxon>
        <taxon>Rhizaria</taxon>
        <taxon>Retaria</taxon>
        <taxon>Foraminifera</taxon>
        <taxon>Monothalamids</taxon>
        <taxon>Reticulomyxidae</taxon>
        <taxon>Reticulomyxa</taxon>
    </lineage>
</organism>
<feature type="region of interest" description="Disordered" evidence="3">
    <location>
        <begin position="895"/>
        <end position="915"/>
    </location>
</feature>
<evidence type="ECO:0000256" key="1">
    <source>
        <dbReference type="ARBA" id="ARBA00022741"/>
    </source>
</evidence>
<dbReference type="SUPFAM" id="SSF100934">
    <property type="entry name" value="Heat shock protein 70kD (HSP70), C-terminal subdomain"/>
    <property type="match status" value="2"/>
</dbReference>
<dbReference type="EMBL" id="ASPP01006412">
    <property type="protein sequence ID" value="ETO28876.1"/>
    <property type="molecule type" value="Genomic_DNA"/>
</dbReference>
<dbReference type="Gene3D" id="3.30.420.40">
    <property type="match status" value="1"/>
</dbReference>
<feature type="region of interest" description="Disordered" evidence="3">
    <location>
        <begin position="631"/>
        <end position="690"/>
    </location>
</feature>
<dbReference type="PANTHER" id="PTHR45639:SF4">
    <property type="entry name" value="HSC70CB, ISOFORM G"/>
    <property type="match status" value="1"/>
</dbReference>
<feature type="compositionally biased region" description="Low complexity" evidence="3">
    <location>
        <begin position="541"/>
        <end position="568"/>
    </location>
</feature>
<comment type="caution">
    <text evidence="4">The sequence shown here is derived from an EMBL/GenBank/DDBJ whole genome shotgun (WGS) entry which is preliminary data.</text>
</comment>
<sequence length="946" mass="107151">MSVGIDLGTQFSKVAVGCHKKISMVSNEQSKFETATMVGYTDKQRDIGEAAETVLSRNYKNTVCQVKRYLGRQADDPLLAEELAKWNYCKVSHSNEGAISFCVATSKGKREVLPEQVLCTYLRQLKEVFVCFCYDKKRTFFFFSLRKTAKIDYLRMQFKNTYICIYICFAAKQAEGAAIKDCVITCPVYYTDAQRRSLMAAATIAELNVLRILNEPTATALSYGMNRQLKEPRRVMFVDIGYSNTQVSIVDFGSNSLVMYASSSDAYLGARDFDYALFEHFRKQLEGMHPSIELKNEPRARLRLMIGVERLKKMLSGNKDAVVVLECLVDDKDFTLRMTREEFDDLCVSLIVQLSQCVTRAVTDMRQRDTGGSFYSSLPHLQFASPYTSHPSPLTIHSVEITGGGSRIRCVQDGLLTILQECIPEASIDKLCTTLNGDECVARGASLMCAMLSPSFQVRDFQVYEHVVWPIAIAYPSLLALSSTSPSSFHVVFPRYTLFPCVAKIAFYKQQTFEVSFQYSSHYDNVCQKDNQEADEKIDCNNNDNNNDNNNGNNHHYDNNNNNNINNNNPVQLPMKCLSQIAKCKIEVPTLSPNAVEEPQVKLIVSVNRHGLLELPQAQLIEFVETPQTVASGGATASSNNKSGDMNGTDTSPEEKNANGPTQGTENEEKQTEAGVDTSSKPKSKEKIVRSLSVSGSFDAEIPKDKLREWKELENELATIDNLIKETNEKRNELETYIYDMRNKLEGTHKDFMSEEDKEKYLAQLDQVGQWLDETEYANKDECIKKLQELKVVGQSMLSRHWEAEHRPQRVQKLQQLIMEYQQIADNENDYSHLTSQERSMLRQAIDEADAWLLHQITLQQQCELYQSPVVLCSDFDAKYYELMTKCQPIVTKPKPQIDNPNDIIQSNDGNENQINPNQEQVAVIENNEIIDQPLPQHASSDDTTK</sequence>
<dbReference type="OMA" id="APVHIEC"/>
<dbReference type="PANTHER" id="PTHR45639">
    <property type="entry name" value="HSC70CB, ISOFORM G-RELATED"/>
    <property type="match status" value="1"/>
</dbReference>
<dbReference type="AlphaFoldDB" id="X6NSD2"/>
<gene>
    <name evidence="4" type="ORF">RFI_08249</name>
</gene>
<dbReference type="SUPFAM" id="SSF53067">
    <property type="entry name" value="Actin-like ATPase domain"/>
    <property type="match status" value="2"/>
</dbReference>
<protein>
    <submittedName>
        <fullName evidence="4">Heat shock protein Hsp70</fullName>
    </submittedName>
</protein>
<dbReference type="FunFam" id="3.90.640.10:FF:000004">
    <property type="entry name" value="Heat shock 70 kDa protein 4"/>
    <property type="match status" value="1"/>
</dbReference>